<keyword evidence="1" id="KW-0472">Membrane</keyword>
<feature type="transmembrane region" description="Helical" evidence="1">
    <location>
        <begin position="133"/>
        <end position="153"/>
    </location>
</feature>
<evidence type="ECO:0000313" key="3">
    <source>
        <dbReference type="Proteomes" id="UP000545037"/>
    </source>
</evidence>
<dbReference type="RefSeq" id="WP_221230463.1">
    <property type="nucleotide sequence ID" value="NZ_JACHOR010000002.1"/>
</dbReference>
<feature type="transmembrane region" description="Helical" evidence="1">
    <location>
        <begin position="41"/>
        <end position="63"/>
    </location>
</feature>
<keyword evidence="3" id="KW-1185">Reference proteome</keyword>
<dbReference type="InterPro" id="IPR021836">
    <property type="entry name" value="DUF3429"/>
</dbReference>
<dbReference type="Proteomes" id="UP000545037">
    <property type="component" value="Unassembled WGS sequence"/>
</dbReference>
<feature type="transmembrane region" description="Helical" evidence="1">
    <location>
        <begin position="75"/>
        <end position="95"/>
    </location>
</feature>
<keyword evidence="1" id="KW-0812">Transmembrane</keyword>
<feature type="transmembrane region" description="Helical" evidence="1">
    <location>
        <begin position="101"/>
        <end position="121"/>
    </location>
</feature>
<evidence type="ECO:0000256" key="1">
    <source>
        <dbReference type="SAM" id="Phobius"/>
    </source>
</evidence>
<keyword evidence="1" id="KW-1133">Transmembrane helix</keyword>
<dbReference type="AlphaFoldDB" id="A0A7W9CI14"/>
<evidence type="ECO:0008006" key="4">
    <source>
        <dbReference type="Google" id="ProtNLM"/>
    </source>
</evidence>
<proteinExistence type="predicted"/>
<protein>
    <recommendedName>
        <fullName evidence="4">DUF3429 domain-containing protein</fullName>
    </recommendedName>
</protein>
<dbReference type="Pfam" id="PF11911">
    <property type="entry name" value="DUF3429"/>
    <property type="match status" value="1"/>
</dbReference>
<gene>
    <name evidence="2" type="ORF">GGR13_001633</name>
</gene>
<reference evidence="2 3" key="1">
    <citation type="submission" date="2020-08" db="EMBL/GenBank/DDBJ databases">
        <title>Genomic Encyclopedia of Type Strains, Phase IV (KMG-IV): sequencing the most valuable type-strain genomes for metagenomic binning, comparative biology and taxonomic classification.</title>
        <authorList>
            <person name="Goeker M."/>
        </authorList>
    </citation>
    <scope>NUCLEOTIDE SEQUENCE [LARGE SCALE GENOMIC DNA]</scope>
    <source>
        <strain evidence="2 3">DSM 4737</strain>
    </source>
</reference>
<accession>A0A7W9CI14</accession>
<feature type="transmembrane region" description="Helical" evidence="1">
    <location>
        <begin position="12"/>
        <end position="35"/>
    </location>
</feature>
<dbReference type="EMBL" id="JACHOR010000002">
    <property type="protein sequence ID" value="MBB5746049.1"/>
    <property type="molecule type" value="Genomic_DNA"/>
</dbReference>
<organism evidence="2 3">
    <name type="scientific">Brevundimonas variabilis</name>
    <dbReference type="NCBI Taxonomy" id="74312"/>
    <lineage>
        <taxon>Bacteria</taxon>
        <taxon>Pseudomonadati</taxon>
        <taxon>Pseudomonadota</taxon>
        <taxon>Alphaproteobacteria</taxon>
        <taxon>Caulobacterales</taxon>
        <taxon>Caulobacteraceae</taxon>
        <taxon>Brevundimonas</taxon>
    </lineage>
</organism>
<sequence>MTLQSDRPVLPPLARALGFAGLLPQLAVVTILIGGGPDVRFTALSVGYGYAALIFSFLGGVWWGLGAMGGSRTPGWVWVASVAPSLLALATAWPWATGGTWPGPSMIVLGLCLMGSVLVDLRLAGLGLTPGGWIALRAPLSVGLGLLTLTAGLL</sequence>
<name>A0A7W9CI14_9CAUL</name>
<evidence type="ECO:0000313" key="2">
    <source>
        <dbReference type="EMBL" id="MBB5746049.1"/>
    </source>
</evidence>
<comment type="caution">
    <text evidence="2">The sequence shown here is derived from an EMBL/GenBank/DDBJ whole genome shotgun (WGS) entry which is preliminary data.</text>
</comment>